<comment type="caution">
    <text evidence="1">The sequence shown here is derived from an EMBL/GenBank/DDBJ whole genome shotgun (WGS) entry which is preliminary data.</text>
</comment>
<dbReference type="InterPro" id="IPR011990">
    <property type="entry name" value="TPR-like_helical_dom_sf"/>
</dbReference>
<evidence type="ECO:0000313" key="1">
    <source>
        <dbReference type="EMBL" id="KHN71833.1"/>
    </source>
</evidence>
<dbReference type="SUPFAM" id="SSF48452">
    <property type="entry name" value="TPR-like"/>
    <property type="match status" value="1"/>
</dbReference>
<dbReference type="AlphaFoldDB" id="A0A0B2UR37"/>
<dbReference type="Proteomes" id="UP000031036">
    <property type="component" value="Unassembled WGS sequence"/>
</dbReference>
<accession>A0A0B2UR37</accession>
<protein>
    <submittedName>
        <fullName evidence="1">Uncharacterized protein</fullName>
    </submittedName>
</protein>
<sequence>MMSRKSELHLSHLEEEGWKEKKADALFTLAEWYMADTNYKEAINVINLSIDLFTDQYDRRIAAAYYELARAYQSDGQSSKAVEAQKKMTEVLSGRLGKLYLSLLDQSLLVTF</sequence>
<name>A0A0B2UR37_TOXCA</name>
<keyword evidence="2" id="KW-1185">Reference proteome</keyword>
<gene>
    <name evidence="1" type="ORF">Tcan_02047</name>
</gene>
<dbReference type="EMBL" id="JPKZ01019365">
    <property type="protein sequence ID" value="KHN71833.1"/>
    <property type="molecule type" value="Genomic_DNA"/>
</dbReference>
<dbReference type="Pfam" id="PF13424">
    <property type="entry name" value="TPR_12"/>
    <property type="match status" value="1"/>
</dbReference>
<proteinExistence type="predicted"/>
<dbReference type="OrthoDB" id="2942533at2759"/>
<reference evidence="1 2" key="1">
    <citation type="submission" date="2014-11" db="EMBL/GenBank/DDBJ databases">
        <title>Genetic blueprint of the zoonotic pathogen Toxocara canis.</title>
        <authorList>
            <person name="Zhu X.-Q."/>
            <person name="Korhonen P.K."/>
            <person name="Cai H."/>
            <person name="Young N.D."/>
            <person name="Nejsum P."/>
            <person name="von Samson-Himmelstjerna G."/>
            <person name="Boag P.R."/>
            <person name="Tan P."/>
            <person name="Li Q."/>
            <person name="Min J."/>
            <person name="Yang Y."/>
            <person name="Wang X."/>
            <person name="Fang X."/>
            <person name="Hall R.S."/>
            <person name="Hofmann A."/>
            <person name="Sternberg P.W."/>
            <person name="Jex A.R."/>
            <person name="Gasser R.B."/>
        </authorList>
    </citation>
    <scope>NUCLEOTIDE SEQUENCE [LARGE SCALE GENOMIC DNA]</scope>
    <source>
        <strain evidence="1">PN_DK_2014</strain>
    </source>
</reference>
<dbReference type="Gene3D" id="1.25.40.10">
    <property type="entry name" value="Tetratricopeptide repeat domain"/>
    <property type="match status" value="1"/>
</dbReference>
<organism evidence="1 2">
    <name type="scientific">Toxocara canis</name>
    <name type="common">Canine roundworm</name>
    <dbReference type="NCBI Taxonomy" id="6265"/>
    <lineage>
        <taxon>Eukaryota</taxon>
        <taxon>Metazoa</taxon>
        <taxon>Ecdysozoa</taxon>
        <taxon>Nematoda</taxon>
        <taxon>Chromadorea</taxon>
        <taxon>Rhabditida</taxon>
        <taxon>Spirurina</taxon>
        <taxon>Ascaridomorpha</taxon>
        <taxon>Ascaridoidea</taxon>
        <taxon>Toxocaridae</taxon>
        <taxon>Toxocara</taxon>
    </lineage>
</organism>
<evidence type="ECO:0000313" key="2">
    <source>
        <dbReference type="Proteomes" id="UP000031036"/>
    </source>
</evidence>